<organism evidence="1 2">
    <name type="scientific">Quercus suber</name>
    <name type="common">Cork oak</name>
    <dbReference type="NCBI Taxonomy" id="58331"/>
    <lineage>
        <taxon>Eukaryota</taxon>
        <taxon>Viridiplantae</taxon>
        <taxon>Streptophyta</taxon>
        <taxon>Embryophyta</taxon>
        <taxon>Tracheophyta</taxon>
        <taxon>Spermatophyta</taxon>
        <taxon>Magnoliopsida</taxon>
        <taxon>eudicotyledons</taxon>
        <taxon>Gunneridae</taxon>
        <taxon>Pentapetalae</taxon>
        <taxon>rosids</taxon>
        <taxon>fabids</taxon>
        <taxon>Fagales</taxon>
        <taxon>Fagaceae</taxon>
        <taxon>Quercus</taxon>
    </lineage>
</organism>
<protein>
    <submittedName>
        <fullName evidence="1">Uncharacterized protein</fullName>
    </submittedName>
</protein>
<reference evidence="1 2" key="1">
    <citation type="journal article" date="2018" name="Sci. Data">
        <title>The draft genome sequence of cork oak.</title>
        <authorList>
            <person name="Ramos A.M."/>
            <person name="Usie A."/>
            <person name="Barbosa P."/>
            <person name="Barros P.M."/>
            <person name="Capote T."/>
            <person name="Chaves I."/>
            <person name="Simoes F."/>
            <person name="Abreu I."/>
            <person name="Carrasquinho I."/>
            <person name="Faro C."/>
            <person name="Guimaraes J.B."/>
            <person name="Mendonca D."/>
            <person name="Nobrega F."/>
            <person name="Rodrigues L."/>
            <person name="Saibo N.J.M."/>
            <person name="Varela M.C."/>
            <person name="Egas C."/>
            <person name="Matos J."/>
            <person name="Miguel C.M."/>
            <person name="Oliveira M.M."/>
            <person name="Ricardo C.P."/>
            <person name="Goncalves S."/>
        </authorList>
    </citation>
    <scope>NUCLEOTIDE SEQUENCE [LARGE SCALE GENOMIC DNA]</scope>
    <source>
        <strain evidence="2">cv. HL8</strain>
    </source>
</reference>
<sequence length="72" mass="8293">MDSRPSCPILQGPYWLWIQAPKLYPSPKLLQPTKWLYYPNLNLISTAYNIKVYGSLTSVISGEMDKLGFDRN</sequence>
<comment type="caution">
    <text evidence="1">The sequence shown here is derived from an EMBL/GenBank/DDBJ whole genome shotgun (WGS) entry which is preliminary data.</text>
</comment>
<dbReference type="Proteomes" id="UP000237347">
    <property type="component" value="Unassembled WGS sequence"/>
</dbReference>
<dbReference type="EMBL" id="PKMF04000694">
    <property type="protein sequence ID" value="KAK7821678.1"/>
    <property type="molecule type" value="Genomic_DNA"/>
</dbReference>
<evidence type="ECO:0000313" key="2">
    <source>
        <dbReference type="Proteomes" id="UP000237347"/>
    </source>
</evidence>
<keyword evidence="2" id="KW-1185">Reference proteome</keyword>
<accession>A0AAW0J4Z4</accession>
<gene>
    <name evidence="1" type="ORF">CFP56_037490</name>
</gene>
<name>A0AAW0J4Z4_QUESU</name>
<proteinExistence type="predicted"/>
<dbReference type="AlphaFoldDB" id="A0AAW0J4Z4"/>
<evidence type="ECO:0000313" key="1">
    <source>
        <dbReference type="EMBL" id="KAK7821678.1"/>
    </source>
</evidence>